<keyword evidence="2" id="KW-0255">Endonuclease</keyword>
<evidence type="ECO:0000256" key="1">
    <source>
        <dbReference type="SAM" id="MobiDB-lite"/>
    </source>
</evidence>
<proteinExistence type="predicted"/>
<feature type="compositionally biased region" description="Basic and acidic residues" evidence="1">
    <location>
        <begin position="501"/>
        <end position="520"/>
    </location>
</feature>
<sequence>MSASDKRKRLEQIIGDGEDTRPEQEEAFFATECPDNENAEYALLLRQCQFGLFGLYAEDGQDFAGSSDDIHVEIAKLSAVTGMGKKAVENAMCAYMRLQELPMLRDLQRETQRLDLSRLIAIDNQLARLGNDITDEMLAAFDELLAGLFSPTSVNQQLPTPWTIKSRMKKLLASFDPNIDYCSKKKKEREQKEEDVPPGHCSVSFSAENEDVGNARMNVVGDSATMASVRAFVEETAREHKISLADATVKLLTGEITPAAKAVIYGYAPKNADGSIDCTAPVYIPRFGWTMAPGTAMFHHMADANGTVVDLDSEKLDRAVAGYEVPEDIKAKVRWRDGKCVWPGCHVPAENCQMEHRISYGEGGLTKVDNLYCLCQHHHNIKTDKRAYYLPDPVTGEVVWLLPDGTYMKSEPEGFIQEQVLAENPRWKTTLRGLLTLRRNATRFFALAHTIMDKYESGGSYDECVSALEEVETKYGMSFPFHPTPPPPVPDLDFEPPQDPMDDRPTVQDLSMERRMSLPS</sequence>
<organism evidence="2 3">
    <name type="scientific">Corynebacterium meitnerae</name>
    <dbReference type="NCBI Taxonomy" id="2913498"/>
    <lineage>
        <taxon>Bacteria</taxon>
        <taxon>Bacillati</taxon>
        <taxon>Actinomycetota</taxon>
        <taxon>Actinomycetes</taxon>
        <taxon>Mycobacteriales</taxon>
        <taxon>Corynebacteriaceae</taxon>
        <taxon>Corynebacterium</taxon>
    </lineage>
</organism>
<reference evidence="2" key="1">
    <citation type="submission" date="2022-02" db="EMBL/GenBank/DDBJ databases">
        <title>Corynebacterium sp. from urogenital microbiome.</title>
        <authorList>
            <person name="Cappelli E.A."/>
            <person name="Ribeiro T.G."/>
            <person name="Peixe L."/>
        </authorList>
    </citation>
    <scope>NUCLEOTIDE SEQUENCE</scope>
    <source>
        <strain evidence="2">C8Ua_172</strain>
    </source>
</reference>
<accession>A0A9X3LS86</accession>
<name>A0A9X3LS86_9CORY</name>
<comment type="caution">
    <text evidence="2">The sequence shown here is derived from an EMBL/GenBank/DDBJ whole genome shotgun (WGS) entry which is preliminary data.</text>
</comment>
<dbReference type="Gene3D" id="1.10.30.50">
    <property type="match status" value="1"/>
</dbReference>
<feature type="region of interest" description="Disordered" evidence="1">
    <location>
        <begin position="478"/>
        <end position="520"/>
    </location>
</feature>
<protein>
    <submittedName>
        <fullName evidence="2">HNH endonuclease</fullName>
    </submittedName>
</protein>
<gene>
    <name evidence="2" type="ORF">L8U60_02015</name>
</gene>
<keyword evidence="3" id="KW-1185">Reference proteome</keyword>
<keyword evidence="2" id="KW-0540">Nuclease</keyword>
<dbReference type="RefSeq" id="WP_269964727.1">
    <property type="nucleotide sequence ID" value="NZ_JAKMUS010000002.1"/>
</dbReference>
<dbReference type="AlphaFoldDB" id="A0A9X3LS86"/>
<evidence type="ECO:0000313" key="3">
    <source>
        <dbReference type="Proteomes" id="UP001146468"/>
    </source>
</evidence>
<keyword evidence="2" id="KW-0378">Hydrolase</keyword>
<feature type="compositionally biased region" description="Basic and acidic residues" evidence="1">
    <location>
        <begin position="188"/>
        <end position="197"/>
    </location>
</feature>
<dbReference type="EMBL" id="JAKMUS010000002">
    <property type="protein sequence ID" value="MCZ9293265.1"/>
    <property type="molecule type" value="Genomic_DNA"/>
</dbReference>
<dbReference type="GO" id="GO:0004519">
    <property type="term" value="F:endonuclease activity"/>
    <property type="evidence" value="ECO:0007669"/>
    <property type="project" value="UniProtKB-KW"/>
</dbReference>
<dbReference type="Proteomes" id="UP001146468">
    <property type="component" value="Unassembled WGS sequence"/>
</dbReference>
<feature type="region of interest" description="Disordered" evidence="1">
    <location>
        <begin position="186"/>
        <end position="205"/>
    </location>
</feature>
<dbReference type="InterPro" id="IPR003615">
    <property type="entry name" value="HNH_nuc"/>
</dbReference>
<dbReference type="CDD" id="cd00085">
    <property type="entry name" value="HNHc"/>
    <property type="match status" value="1"/>
</dbReference>
<evidence type="ECO:0000313" key="2">
    <source>
        <dbReference type="EMBL" id="MCZ9293265.1"/>
    </source>
</evidence>